<keyword evidence="2" id="KW-0012">Acyltransferase</keyword>
<dbReference type="GO" id="GO:0102971">
    <property type="term" value="F:phosphinothricin N-acetyltransferase activity"/>
    <property type="evidence" value="ECO:0007669"/>
    <property type="project" value="UniProtKB-EC"/>
</dbReference>
<reference evidence="2 3" key="1">
    <citation type="submission" date="2020-08" db="EMBL/GenBank/DDBJ databases">
        <title>Genomic Encyclopedia of Type Strains, Phase IV (KMG-IV): sequencing the most valuable type-strain genomes for metagenomic binning, comparative biology and taxonomic classification.</title>
        <authorList>
            <person name="Goeker M."/>
        </authorList>
    </citation>
    <scope>NUCLEOTIDE SEQUENCE [LARGE SCALE GENOMIC DNA]</scope>
    <source>
        <strain evidence="2 3">DSM 105074</strain>
    </source>
</reference>
<dbReference type="EC" id="2.3.1.183" evidence="2"/>
<keyword evidence="2" id="KW-0808">Transferase</keyword>
<dbReference type="Pfam" id="PF13420">
    <property type="entry name" value="Acetyltransf_4"/>
    <property type="match status" value="1"/>
</dbReference>
<evidence type="ECO:0000313" key="2">
    <source>
        <dbReference type="EMBL" id="MBB5286302.1"/>
    </source>
</evidence>
<protein>
    <submittedName>
        <fullName evidence="2">Phosphinothricin acetyltransferase</fullName>
        <ecNumber evidence="2">2.3.1.183</ecNumber>
    </submittedName>
</protein>
<dbReference type="InterPro" id="IPR016181">
    <property type="entry name" value="Acyl_CoA_acyltransferase"/>
</dbReference>
<sequence length="178" mass="20119">MTIRFATPADTPALLAIYAPYVTESVISFEYEVPTEAEFAERVRTIQRQFPYLVAEADGRVLGYAYASVHNERTAYRWSANSSVYVQAEAHRQGVGRALYTSLFEWLGRQGYINIFAGITLPNPKSEAFHRSFGFEPIGTYANTGYKFGAWHSVAWFQRVLRPYPSQPEPPVPIGQLV</sequence>
<comment type="caution">
    <text evidence="2">The sequence shown here is derived from an EMBL/GenBank/DDBJ whole genome shotgun (WGS) entry which is preliminary data.</text>
</comment>
<name>A0A840TXG9_9BACT</name>
<gene>
    <name evidence="2" type="ORF">HNQ92_004462</name>
</gene>
<dbReference type="SUPFAM" id="SSF55729">
    <property type="entry name" value="Acyl-CoA N-acyltransferases (Nat)"/>
    <property type="match status" value="1"/>
</dbReference>
<dbReference type="PANTHER" id="PTHR43072:SF8">
    <property type="entry name" value="ACYLTRANSFERASE FABY-RELATED"/>
    <property type="match status" value="1"/>
</dbReference>
<evidence type="ECO:0000259" key="1">
    <source>
        <dbReference type="PROSITE" id="PS51186"/>
    </source>
</evidence>
<evidence type="ECO:0000313" key="3">
    <source>
        <dbReference type="Proteomes" id="UP000557307"/>
    </source>
</evidence>
<dbReference type="CDD" id="cd04301">
    <property type="entry name" value="NAT_SF"/>
    <property type="match status" value="1"/>
</dbReference>
<accession>A0A840TXG9</accession>
<dbReference type="InterPro" id="IPR000182">
    <property type="entry name" value="GNAT_dom"/>
</dbReference>
<proteinExistence type="predicted"/>
<organism evidence="2 3">
    <name type="scientific">Rhabdobacter roseus</name>
    <dbReference type="NCBI Taxonomy" id="1655419"/>
    <lineage>
        <taxon>Bacteria</taxon>
        <taxon>Pseudomonadati</taxon>
        <taxon>Bacteroidota</taxon>
        <taxon>Cytophagia</taxon>
        <taxon>Cytophagales</taxon>
        <taxon>Cytophagaceae</taxon>
        <taxon>Rhabdobacter</taxon>
    </lineage>
</organism>
<feature type="domain" description="N-acetyltransferase" evidence="1">
    <location>
        <begin position="1"/>
        <end position="161"/>
    </location>
</feature>
<dbReference type="Gene3D" id="3.40.630.30">
    <property type="match status" value="1"/>
</dbReference>
<dbReference type="EMBL" id="JACHGF010000009">
    <property type="protein sequence ID" value="MBB5286302.1"/>
    <property type="molecule type" value="Genomic_DNA"/>
</dbReference>
<dbReference type="PANTHER" id="PTHR43072">
    <property type="entry name" value="N-ACETYLTRANSFERASE"/>
    <property type="match status" value="1"/>
</dbReference>
<dbReference type="Proteomes" id="UP000557307">
    <property type="component" value="Unassembled WGS sequence"/>
</dbReference>
<dbReference type="PROSITE" id="PS51186">
    <property type="entry name" value="GNAT"/>
    <property type="match status" value="1"/>
</dbReference>
<keyword evidence="3" id="KW-1185">Reference proteome</keyword>
<dbReference type="RefSeq" id="WP_184177327.1">
    <property type="nucleotide sequence ID" value="NZ_JACHGF010000009.1"/>
</dbReference>
<dbReference type="AlphaFoldDB" id="A0A840TXG9"/>